<dbReference type="PANTHER" id="PTHR47505">
    <property type="entry name" value="DNA UTILIZATION PROTEIN YHGH"/>
    <property type="match status" value="1"/>
</dbReference>
<evidence type="ECO:0000256" key="1">
    <source>
        <dbReference type="ARBA" id="ARBA00008007"/>
    </source>
</evidence>
<reference evidence="3" key="1">
    <citation type="submission" date="2021-05" db="EMBL/GenBank/DDBJ databases">
        <authorList>
            <person name="Tanabe Y."/>
        </authorList>
    </citation>
    <scope>NUCLEOTIDE SEQUENCE</scope>
    <source>
        <strain evidence="3">BOTRYCO-1</strain>
    </source>
</reference>
<proteinExistence type="inferred from homology"/>
<dbReference type="CDD" id="cd06223">
    <property type="entry name" value="PRTases_typeI"/>
    <property type="match status" value="1"/>
</dbReference>
<evidence type="ECO:0000313" key="3">
    <source>
        <dbReference type="EMBL" id="GIU67515.1"/>
    </source>
</evidence>
<comment type="similarity">
    <text evidence="1">Belongs to the ComF/GntX family.</text>
</comment>
<dbReference type="InterPro" id="IPR051910">
    <property type="entry name" value="ComF/GntX_DNA_util-trans"/>
</dbReference>
<dbReference type="InterPro" id="IPR029057">
    <property type="entry name" value="PRTase-like"/>
</dbReference>
<dbReference type="InterPro" id="IPR000836">
    <property type="entry name" value="PRTase_dom"/>
</dbReference>
<dbReference type="EMBL" id="BPFZ01000010">
    <property type="protein sequence ID" value="GIU67515.1"/>
    <property type="molecule type" value="Genomic_DNA"/>
</dbReference>
<feature type="domain" description="Phosphoribosyltransferase" evidence="2">
    <location>
        <begin position="152"/>
        <end position="202"/>
    </location>
</feature>
<dbReference type="Gene3D" id="3.40.50.2020">
    <property type="match status" value="1"/>
</dbReference>
<sequence>MEYDLWRALDFLYAPGCNRCGMPIVEATSPDIQCPACIADPPVYNRARAALAYDDLSKPLVLNLKHGARKDGLRAYASWMLEAAPFVLEADQIVPIPLHWTRLWQRGYNQAAWLASSLAARSGGRYQPMLLHRHRRTPSQNGLSAGGRKRNVAGAFKVTERLDGQAILLVDDVMTTGATFNACAAALRKAGAALVDCVALARVVRPTAIEVPTPRLSRQLSIGAGVVDD</sequence>
<keyword evidence="4" id="KW-1185">Reference proteome</keyword>
<gene>
    <name evidence="3" type="primary">comF</name>
    <name evidence="3" type="ORF">PsB1_1669</name>
</gene>
<organism evidence="3 4">
    <name type="scientific">Candidatus Phycosocius spiralis</name>
    <dbReference type="NCBI Taxonomy" id="2815099"/>
    <lineage>
        <taxon>Bacteria</taxon>
        <taxon>Pseudomonadati</taxon>
        <taxon>Pseudomonadota</taxon>
        <taxon>Alphaproteobacteria</taxon>
        <taxon>Caulobacterales</taxon>
        <taxon>Caulobacterales incertae sedis</taxon>
        <taxon>Candidatus Phycosocius</taxon>
    </lineage>
</organism>
<evidence type="ECO:0000259" key="2">
    <source>
        <dbReference type="Pfam" id="PF00156"/>
    </source>
</evidence>
<reference evidence="3" key="2">
    <citation type="journal article" date="2023" name="ISME Commun">
        <title>Characterization of a bloom-associated alphaproteobacterial lineage, 'Candidatus Phycosocius': insights into freshwater algal-bacterial interactions.</title>
        <authorList>
            <person name="Tanabe Y."/>
            <person name="Yamaguchi H."/>
            <person name="Yoshida M."/>
            <person name="Kai A."/>
            <person name="Okazaki Y."/>
        </authorList>
    </citation>
    <scope>NUCLEOTIDE SEQUENCE</scope>
    <source>
        <strain evidence="3">BOTRYCO-1</strain>
    </source>
</reference>
<dbReference type="SUPFAM" id="SSF53271">
    <property type="entry name" value="PRTase-like"/>
    <property type="match status" value="1"/>
</dbReference>
<dbReference type="Proteomes" id="UP001161064">
    <property type="component" value="Unassembled WGS sequence"/>
</dbReference>
<protein>
    <submittedName>
        <fullName evidence="3">Amidophosphoribosyltransferase</fullName>
    </submittedName>
</protein>
<dbReference type="PANTHER" id="PTHR47505:SF1">
    <property type="entry name" value="DNA UTILIZATION PROTEIN YHGH"/>
    <property type="match status" value="1"/>
</dbReference>
<comment type="caution">
    <text evidence="3">The sequence shown here is derived from an EMBL/GenBank/DDBJ whole genome shotgun (WGS) entry which is preliminary data.</text>
</comment>
<evidence type="ECO:0000313" key="4">
    <source>
        <dbReference type="Proteomes" id="UP001161064"/>
    </source>
</evidence>
<name>A0ABQ4PWR6_9PROT</name>
<dbReference type="Pfam" id="PF00156">
    <property type="entry name" value="Pribosyltran"/>
    <property type="match status" value="1"/>
</dbReference>
<accession>A0ABQ4PWR6</accession>